<dbReference type="RefSeq" id="WP_191141275.1">
    <property type="nucleotide sequence ID" value="NZ_JACXAH010000001.1"/>
</dbReference>
<dbReference type="InterPro" id="IPR050768">
    <property type="entry name" value="UPF0353/GerABKA_families"/>
</dbReference>
<evidence type="ECO:0000256" key="2">
    <source>
        <dbReference type="ARBA" id="ARBA00023136"/>
    </source>
</evidence>
<evidence type="ECO:0000256" key="1">
    <source>
        <dbReference type="ARBA" id="ARBA00005278"/>
    </source>
</evidence>
<evidence type="ECO:0000313" key="4">
    <source>
        <dbReference type="EMBL" id="MBD1370768.1"/>
    </source>
</evidence>
<protein>
    <submittedName>
        <fullName evidence="4">Spore germination protein</fullName>
    </submittedName>
</protein>
<dbReference type="AlphaFoldDB" id="A0A926RSV2"/>
<dbReference type="PANTHER" id="PTHR22550:SF16">
    <property type="entry name" value="SPORE GERMINATION PROTEIN"/>
    <property type="match status" value="1"/>
</dbReference>
<dbReference type="GO" id="GO:0009847">
    <property type="term" value="P:spore germination"/>
    <property type="evidence" value="ECO:0007669"/>
    <property type="project" value="InterPro"/>
</dbReference>
<dbReference type="PIRSF" id="PIRSF005690">
    <property type="entry name" value="GerBA"/>
    <property type="match status" value="1"/>
</dbReference>
<dbReference type="GO" id="GO:0016020">
    <property type="term" value="C:membrane"/>
    <property type="evidence" value="ECO:0007669"/>
    <property type="project" value="InterPro"/>
</dbReference>
<keyword evidence="3" id="KW-1133">Transmembrane helix</keyword>
<dbReference type="PANTHER" id="PTHR22550">
    <property type="entry name" value="SPORE GERMINATION PROTEIN"/>
    <property type="match status" value="1"/>
</dbReference>
<gene>
    <name evidence="4" type="ORF">IC620_00135</name>
</gene>
<evidence type="ECO:0000313" key="5">
    <source>
        <dbReference type="Proteomes" id="UP000661691"/>
    </source>
</evidence>
<feature type="transmembrane region" description="Helical" evidence="3">
    <location>
        <begin position="422"/>
        <end position="450"/>
    </location>
</feature>
<keyword evidence="3" id="KW-0812">Transmembrane</keyword>
<reference evidence="4" key="1">
    <citation type="submission" date="2020-09" db="EMBL/GenBank/DDBJ databases">
        <title>A novel bacterium of genus Hazenella, isolated from South China Sea.</title>
        <authorList>
            <person name="Huang H."/>
            <person name="Mo K."/>
            <person name="Hu Y."/>
        </authorList>
    </citation>
    <scope>NUCLEOTIDE SEQUENCE</scope>
    <source>
        <strain evidence="4">IB182357</strain>
    </source>
</reference>
<keyword evidence="5" id="KW-1185">Reference proteome</keyword>
<feature type="transmembrane region" description="Helical" evidence="3">
    <location>
        <begin position="374"/>
        <end position="402"/>
    </location>
</feature>
<comment type="similarity">
    <text evidence="1">Belongs to the GerABKA family.</text>
</comment>
<keyword evidence="2 3" id="KW-0472">Membrane</keyword>
<dbReference type="Proteomes" id="UP000661691">
    <property type="component" value="Unassembled WGS sequence"/>
</dbReference>
<dbReference type="EMBL" id="JACXAH010000001">
    <property type="protein sequence ID" value="MBD1370768.1"/>
    <property type="molecule type" value="Genomic_DNA"/>
</dbReference>
<accession>A0A926RSV2</accession>
<feature type="transmembrane region" description="Helical" evidence="3">
    <location>
        <begin position="300"/>
        <end position="323"/>
    </location>
</feature>
<evidence type="ECO:0000256" key="3">
    <source>
        <dbReference type="SAM" id="Phobius"/>
    </source>
</evidence>
<organism evidence="4 5">
    <name type="scientific">Polycladospora coralii</name>
    <dbReference type="NCBI Taxonomy" id="2771432"/>
    <lineage>
        <taxon>Bacteria</taxon>
        <taxon>Bacillati</taxon>
        <taxon>Bacillota</taxon>
        <taxon>Bacilli</taxon>
        <taxon>Bacillales</taxon>
        <taxon>Thermoactinomycetaceae</taxon>
        <taxon>Polycladospora</taxon>
    </lineage>
</organism>
<dbReference type="Pfam" id="PF03323">
    <property type="entry name" value="GerA"/>
    <property type="match status" value="1"/>
</dbReference>
<dbReference type="InterPro" id="IPR004995">
    <property type="entry name" value="Spore_Ger"/>
</dbReference>
<proteinExistence type="inferred from homology"/>
<comment type="caution">
    <text evidence="4">The sequence shown here is derived from an EMBL/GenBank/DDBJ whole genome shotgun (WGS) entry which is preliminary data.</text>
</comment>
<sequence>MSLLHYLKKQLQSLSTKHHQDSSMQSLSHDLTANFKHIQSLFSYAPDFTYKSFMSKSGSHCMLLFLDNLVDQEKLNNQILKPLQYDINQVNKNAIPFDRIEEKNKISDLENALLTGNSVLLEEGQTNALIFSTQNFPLRSISEPKTESTLKGSQQGFIESIGKNIALIRRYLPNRQLMIKSYSVGKRAPTQVALIFLHDVANPEIIAEVEDRIQQIQVDSIINTGELIEYIEDHPSSVFPQILQTERPDAVASHLLQGRFAILVDHSPYSLVAPMTFFNFFSVIDDYSNRWMTTTFFRFLRYWGFFIATSLPAFYIATLTFSYEILPVDLLFSIGESRIQVPFHPLIEALIMEVSSVTINIASARLTAPVGQTVGIVGGVILGQAAVQAGIVSNIMVIVIAITTLSTFIIPNTDVSSSVQIIRFPMMIIASLFGFTGISIGYMIIAALIINMESFGVSFGNPVSPIHLHEWKDLMVRFPNWKIHERPVSADTVQAQRDGNSRQSGDQ</sequence>
<name>A0A926RSV2_9BACL</name>